<dbReference type="GO" id="GO:0003677">
    <property type="term" value="F:DNA binding"/>
    <property type="evidence" value="ECO:0007669"/>
    <property type="project" value="UniProtKB-KW"/>
</dbReference>
<feature type="domain" description="HTH merR-type" evidence="3">
    <location>
        <begin position="3"/>
        <end position="72"/>
    </location>
</feature>
<dbReference type="PRINTS" id="PR00040">
    <property type="entry name" value="HTHMERR"/>
</dbReference>
<evidence type="ECO:0000313" key="5">
    <source>
        <dbReference type="Proteomes" id="UP000218335"/>
    </source>
</evidence>
<protein>
    <submittedName>
        <fullName evidence="4">MerR family transcriptional regulator</fullName>
    </submittedName>
</protein>
<dbReference type="Proteomes" id="UP000218335">
    <property type="component" value="Unassembled WGS sequence"/>
</dbReference>
<dbReference type="SUPFAM" id="SSF46955">
    <property type="entry name" value="Putative DNA-binding domain"/>
    <property type="match status" value="1"/>
</dbReference>
<dbReference type="GO" id="GO:0003700">
    <property type="term" value="F:DNA-binding transcription factor activity"/>
    <property type="evidence" value="ECO:0007669"/>
    <property type="project" value="InterPro"/>
</dbReference>
<feature type="coiled-coil region" evidence="2">
    <location>
        <begin position="80"/>
        <end position="107"/>
    </location>
</feature>
<name>A0A2A4GYQ8_9STAP</name>
<evidence type="ECO:0000313" key="4">
    <source>
        <dbReference type="EMBL" id="PCF55858.1"/>
    </source>
</evidence>
<dbReference type="SMART" id="SM00422">
    <property type="entry name" value="HTH_MERR"/>
    <property type="match status" value="1"/>
</dbReference>
<dbReference type="AlphaFoldDB" id="A0A2A4GYQ8"/>
<proteinExistence type="predicted"/>
<organism evidence="4 5">
    <name type="scientific">Staphylococcus delphini</name>
    <dbReference type="NCBI Taxonomy" id="53344"/>
    <lineage>
        <taxon>Bacteria</taxon>
        <taxon>Bacillati</taxon>
        <taxon>Bacillota</taxon>
        <taxon>Bacilli</taxon>
        <taxon>Bacillales</taxon>
        <taxon>Staphylococcaceae</taxon>
        <taxon>Staphylococcus</taxon>
        <taxon>Staphylococcus intermedius group</taxon>
    </lineage>
</organism>
<dbReference type="PANTHER" id="PTHR30204:SF96">
    <property type="entry name" value="CHROMOSOME-ANCHORING PROTEIN RACA"/>
    <property type="match status" value="1"/>
</dbReference>
<dbReference type="RefSeq" id="WP_096591200.1">
    <property type="nucleotide sequence ID" value="NZ_MWUU01000005.1"/>
</dbReference>
<sequence length="242" mass="28224">MSHYSTGELAKMFGLSKRTIQYYDHQHILKPAFTDDNQYRMYTEREVEQLHLILVMKSLGLSLKEIKQMLSADGTLQTVRTLLTRKVEETEAEIRQQEQQLKQMKQMQQMILDSSRAPVKNLSDIEDAMKQKPQHQRLMKHMLWMGATATLFEVIGIGLSWKSRQVWPAVLGFGTAITVAQKMTYTYYQQVSYMCPNCQQQFKPPYRTWLFAPHTSQTRLLTCPNCNFKGYCTEIYDASIQS</sequence>
<gene>
    <name evidence="4" type="ORF">B5C08_05185</name>
</gene>
<keyword evidence="2" id="KW-0175">Coiled coil</keyword>
<dbReference type="Pfam" id="PF13411">
    <property type="entry name" value="MerR_1"/>
    <property type="match status" value="1"/>
</dbReference>
<comment type="caution">
    <text evidence="4">The sequence shown here is derived from an EMBL/GenBank/DDBJ whole genome shotgun (WGS) entry which is preliminary data.</text>
</comment>
<evidence type="ECO:0000259" key="3">
    <source>
        <dbReference type="PROSITE" id="PS50937"/>
    </source>
</evidence>
<dbReference type="Gene3D" id="1.10.1660.10">
    <property type="match status" value="1"/>
</dbReference>
<accession>A0A2A4GYQ8</accession>
<evidence type="ECO:0000256" key="1">
    <source>
        <dbReference type="ARBA" id="ARBA00023125"/>
    </source>
</evidence>
<dbReference type="InterPro" id="IPR047057">
    <property type="entry name" value="MerR_fam"/>
</dbReference>
<dbReference type="InterPro" id="IPR009061">
    <property type="entry name" value="DNA-bd_dom_put_sf"/>
</dbReference>
<reference evidence="4 5" key="1">
    <citation type="journal article" date="2017" name="PLoS ONE">
        <title>Development of a real-time PCR for detection of Staphylococcus pseudintermedius using a novel automated comparison of whole-genome sequences.</title>
        <authorList>
            <person name="Verstappen K.M."/>
            <person name="Huijbregts L."/>
            <person name="Spaninks M."/>
            <person name="Wagenaar J.A."/>
            <person name="Fluit A.C."/>
            <person name="Duim B."/>
        </authorList>
    </citation>
    <scope>NUCLEOTIDE SEQUENCE [LARGE SCALE GENOMIC DNA]</scope>
    <source>
        <strain evidence="4 5">215070706401-1</strain>
    </source>
</reference>
<dbReference type="InterPro" id="IPR000551">
    <property type="entry name" value="MerR-type_HTH_dom"/>
</dbReference>
<dbReference type="PROSITE" id="PS50937">
    <property type="entry name" value="HTH_MERR_2"/>
    <property type="match status" value="1"/>
</dbReference>
<dbReference type="PANTHER" id="PTHR30204">
    <property type="entry name" value="REDOX-CYCLING DRUG-SENSING TRANSCRIPTIONAL ACTIVATOR SOXR"/>
    <property type="match status" value="1"/>
</dbReference>
<evidence type="ECO:0000256" key="2">
    <source>
        <dbReference type="SAM" id="Coils"/>
    </source>
</evidence>
<dbReference type="CDD" id="cd01106">
    <property type="entry name" value="HTH_TipAL-Mta"/>
    <property type="match status" value="1"/>
</dbReference>
<keyword evidence="1" id="KW-0238">DNA-binding</keyword>
<dbReference type="EMBL" id="MWUU01000005">
    <property type="protein sequence ID" value="PCF55858.1"/>
    <property type="molecule type" value="Genomic_DNA"/>
</dbReference>